<dbReference type="AlphaFoldDB" id="A0A4Q9N136"/>
<accession>A0A4Q9N136</accession>
<organism evidence="1">
    <name type="scientific">Dichomitus squalens</name>
    <dbReference type="NCBI Taxonomy" id="114155"/>
    <lineage>
        <taxon>Eukaryota</taxon>
        <taxon>Fungi</taxon>
        <taxon>Dikarya</taxon>
        <taxon>Basidiomycota</taxon>
        <taxon>Agaricomycotina</taxon>
        <taxon>Agaricomycetes</taxon>
        <taxon>Polyporales</taxon>
        <taxon>Polyporaceae</taxon>
        <taxon>Dichomitus</taxon>
    </lineage>
</organism>
<dbReference type="EMBL" id="ML143389">
    <property type="protein sequence ID" value="TBU34159.1"/>
    <property type="molecule type" value="Genomic_DNA"/>
</dbReference>
<evidence type="ECO:0000313" key="1">
    <source>
        <dbReference type="EMBL" id="TBU34159.1"/>
    </source>
</evidence>
<dbReference type="Proteomes" id="UP000292957">
    <property type="component" value="Unassembled WGS sequence"/>
</dbReference>
<name>A0A4Q9N136_9APHY</name>
<sequence length="83" mass="9094">MLPSVRCYGLQSLQSCRLFSTSSWEKDNPLFLSSSAVFATAGPSEVQGKASKYGHALLIIQVLHQCPLDYSLSIFQRLTLPGC</sequence>
<reference evidence="1" key="1">
    <citation type="submission" date="2019-01" db="EMBL/GenBank/DDBJ databases">
        <title>Draft genome sequences of three monokaryotic isolates of the white-rot basidiomycete fungus Dichomitus squalens.</title>
        <authorList>
            <consortium name="DOE Joint Genome Institute"/>
            <person name="Lopez S.C."/>
            <person name="Andreopoulos B."/>
            <person name="Pangilinan J."/>
            <person name="Lipzen A."/>
            <person name="Riley R."/>
            <person name="Ahrendt S."/>
            <person name="Ng V."/>
            <person name="Barry K."/>
            <person name="Daum C."/>
            <person name="Grigoriev I.V."/>
            <person name="Hilden K.S."/>
            <person name="Makela M.R."/>
            <person name="de Vries R.P."/>
        </authorList>
    </citation>
    <scope>NUCLEOTIDE SEQUENCE [LARGE SCALE GENOMIC DNA]</scope>
    <source>
        <strain evidence="1">OM18370.1</strain>
    </source>
</reference>
<gene>
    <name evidence="1" type="ORF">BD311DRAFT_344861</name>
</gene>
<protein>
    <submittedName>
        <fullName evidence="1">Uncharacterized protein</fullName>
    </submittedName>
</protein>
<proteinExistence type="predicted"/>